<feature type="domain" description="Transposase for insertion sequence element IS21-like C-terminal" evidence="1">
    <location>
        <begin position="315"/>
        <end position="385"/>
    </location>
</feature>
<reference evidence="2 3" key="1">
    <citation type="submission" date="2015-10" db="EMBL/GenBank/DDBJ databases">
        <title>Mycobacterium gordonae draft genome assembly.</title>
        <authorList>
            <person name="Ustinova V."/>
            <person name="Smirnova T."/>
            <person name="Blagodatskikh K."/>
            <person name="Varlamov D."/>
            <person name="Larionova E."/>
            <person name="Chernousova L."/>
        </authorList>
    </citation>
    <scope>NUCLEOTIDE SEQUENCE [LARGE SCALE GENOMIC DNA]</scope>
    <source>
        <strain evidence="2 3">CTRI 14-8773</strain>
    </source>
</reference>
<evidence type="ECO:0000313" key="2">
    <source>
        <dbReference type="EMBL" id="KQH79413.1"/>
    </source>
</evidence>
<dbReference type="AlphaFoldDB" id="A0A0Q2QHT6"/>
<evidence type="ECO:0000313" key="3">
    <source>
        <dbReference type="Proteomes" id="UP000051677"/>
    </source>
</evidence>
<dbReference type="Pfam" id="PF22483">
    <property type="entry name" value="Mu-transpos_C_2"/>
    <property type="match status" value="1"/>
</dbReference>
<dbReference type="NCBIfam" id="NF033546">
    <property type="entry name" value="transpos_IS21"/>
    <property type="match status" value="1"/>
</dbReference>
<organism evidence="2 3">
    <name type="scientific">Mycobacterium gordonae</name>
    <dbReference type="NCBI Taxonomy" id="1778"/>
    <lineage>
        <taxon>Bacteria</taxon>
        <taxon>Bacillati</taxon>
        <taxon>Actinomycetota</taxon>
        <taxon>Actinomycetes</taxon>
        <taxon>Mycobacteriales</taxon>
        <taxon>Mycobacteriaceae</taxon>
        <taxon>Mycobacterium</taxon>
    </lineage>
</organism>
<gene>
    <name evidence="2" type="ORF">AO501_02035</name>
</gene>
<dbReference type="InterPro" id="IPR054353">
    <property type="entry name" value="IstA-like_C"/>
</dbReference>
<dbReference type="PANTHER" id="PTHR35004">
    <property type="entry name" value="TRANSPOSASE RV3428C-RELATED"/>
    <property type="match status" value="1"/>
</dbReference>
<proteinExistence type="predicted"/>
<sequence>MGSRVELFEQIRRDSRVDGLSVRALAKRHRVHRRTIRQALISAQPPQPAPRRWRARKIDPFVGAIDDMLRTDRDAPRKQRHTARRILARLIDEHDAADLVSYSTLRDYVAKRRPEIAAETGDQLVEAFVPQTHEPGCEAEVDFAELYVDLPEGRTKCFLFTMRLSMSGKAVHRVYATQSQEAFLEGHLAAFDEFGGIPTGHIRYDNLKSAVSRVLFGDRDRIENQRWVLFRSHQGFEAFYCIPGLAGAHEKGGVEGEGGRFRRNHLVPVPKVASLAQLNERLAQADRDDDDRRIGHRLRTVGEDFAIEQPLLRALPAERFEPGLTLTPRVDRHGRIMVRSSQYSVPARFIGRRVRVRLRSNELLVSDGNTPIAHHERSIRKGAQVLELDHYLEVLKIKPGALPGATALVQARAAGTFTSAHEAFWAAARKAHGDAAGTRALIDVLLLHRHMRHADVIAGLSAALNVGSTNADVVAVEARLAAHHHGGGATVDAALADTSPVEQQRRVISLTERRLTDPAAVIAGLPPDTRAVPSLAGYDELLIRRAARTAQLPLPVTGGVS</sequence>
<dbReference type="OrthoDB" id="2065409at2"/>
<protein>
    <submittedName>
        <fullName evidence="2">Transposase</fullName>
    </submittedName>
</protein>
<dbReference type="Proteomes" id="UP000051677">
    <property type="component" value="Unassembled WGS sequence"/>
</dbReference>
<accession>A0A0Q2QHT6</accession>
<dbReference type="EMBL" id="LKTM01000102">
    <property type="protein sequence ID" value="KQH79413.1"/>
    <property type="molecule type" value="Genomic_DNA"/>
</dbReference>
<dbReference type="RefSeq" id="WP_055577702.1">
    <property type="nucleotide sequence ID" value="NZ_LKTM01000102.1"/>
</dbReference>
<name>A0A0Q2QHT6_MYCGO</name>
<comment type="caution">
    <text evidence="2">The sequence shown here is derived from an EMBL/GenBank/DDBJ whole genome shotgun (WGS) entry which is preliminary data.</text>
</comment>
<evidence type="ECO:0000259" key="1">
    <source>
        <dbReference type="Pfam" id="PF22483"/>
    </source>
</evidence>